<evidence type="ECO:0000256" key="6">
    <source>
        <dbReference type="ARBA" id="ARBA00023125"/>
    </source>
</evidence>
<dbReference type="InterPro" id="IPR006691">
    <property type="entry name" value="GyrA/parC_rep"/>
</dbReference>
<dbReference type="InterPro" id="IPR035516">
    <property type="entry name" value="Gyrase/topoIV_suA_C"/>
</dbReference>
<dbReference type="Pfam" id="PF00521">
    <property type="entry name" value="DNA_topoisoIV"/>
    <property type="match status" value="1"/>
</dbReference>
<keyword evidence="6 9" id="KW-0238">DNA-binding</keyword>
<evidence type="ECO:0000313" key="14">
    <source>
        <dbReference type="EMBL" id="ADB48442.1"/>
    </source>
</evidence>
<dbReference type="GO" id="GO:0005524">
    <property type="term" value="F:ATP binding"/>
    <property type="evidence" value="ECO:0007669"/>
    <property type="project" value="UniProtKB-UniRule"/>
</dbReference>
<dbReference type="FunFam" id="3.30.1360.40:FF:000002">
    <property type="entry name" value="DNA gyrase subunit A"/>
    <property type="match status" value="1"/>
</dbReference>
<evidence type="ECO:0000256" key="9">
    <source>
        <dbReference type="HAMAP-Rule" id="MF_01897"/>
    </source>
</evidence>
<feature type="region of interest" description="Disordered" evidence="12">
    <location>
        <begin position="837"/>
        <end position="883"/>
    </location>
</feature>
<dbReference type="GO" id="GO:0003677">
    <property type="term" value="F:DNA binding"/>
    <property type="evidence" value="ECO:0007669"/>
    <property type="project" value="UniProtKB-UniRule"/>
</dbReference>
<dbReference type="STRING" id="469383.Cwoe_0006"/>
<dbReference type="Pfam" id="PF03989">
    <property type="entry name" value="DNA_gyraseA_C"/>
    <property type="match status" value="6"/>
</dbReference>
<comment type="subcellular location">
    <subcellularLocation>
        <location evidence="9">Cytoplasm</location>
    </subcellularLocation>
</comment>
<dbReference type="HOGENOM" id="CLU_002977_6_1_11"/>
<accession>D3EYQ9</accession>
<dbReference type="eggNOG" id="COG0188">
    <property type="taxonomic scope" value="Bacteria"/>
</dbReference>
<dbReference type="AlphaFoldDB" id="D3EYQ9"/>
<dbReference type="Proteomes" id="UP000008229">
    <property type="component" value="Chromosome"/>
</dbReference>
<dbReference type="OrthoDB" id="9806486at2"/>
<feature type="compositionally biased region" description="Acidic residues" evidence="12">
    <location>
        <begin position="862"/>
        <end position="883"/>
    </location>
</feature>
<evidence type="ECO:0000259" key="13">
    <source>
        <dbReference type="PROSITE" id="PS52040"/>
    </source>
</evidence>
<keyword evidence="9" id="KW-0963">Cytoplasm</keyword>
<reference evidence="15" key="2">
    <citation type="submission" date="2010-01" db="EMBL/GenBank/DDBJ databases">
        <title>The complete genome of Conexibacter woesei DSM 14684.</title>
        <authorList>
            <consortium name="US DOE Joint Genome Institute (JGI-PGF)"/>
            <person name="Lucas S."/>
            <person name="Copeland A."/>
            <person name="Lapidus A."/>
            <person name="Glavina del Rio T."/>
            <person name="Dalin E."/>
            <person name="Tice H."/>
            <person name="Bruce D."/>
            <person name="Goodwin L."/>
            <person name="Pitluck S."/>
            <person name="Kyrpides N."/>
            <person name="Mavromatis K."/>
            <person name="Ivanova N."/>
            <person name="Mikhailova N."/>
            <person name="Chertkov O."/>
            <person name="Brettin T."/>
            <person name="Detter J.C."/>
            <person name="Han C."/>
            <person name="Larimer F."/>
            <person name="Land M."/>
            <person name="Hauser L."/>
            <person name="Markowitz V."/>
            <person name="Cheng J.-F."/>
            <person name="Hugenholtz P."/>
            <person name="Woyke T."/>
            <person name="Wu D."/>
            <person name="Pukall R."/>
            <person name="Steenblock K."/>
            <person name="Schneider S."/>
            <person name="Klenk H.-P."/>
            <person name="Eisen J.A."/>
        </authorList>
    </citation>
    <scope>NUCLEOTIDE SEQUENCE [LARGE SCALE GENOMIC DNA]</scope>
    <source>
        <strain evidence="15">DSM 14684 / CIP 108061 / JCM 11494 / NBRC 100937 / ID131577</strain>
    </source>
</reference>
<dbReference type="SMART" id="SM00434">
    <property type="entry name" value="TOP4c"/>
    <property type="match status" value="1"/>
</dbReference>
<dbReference type="GO" id="GO:0006261">
    <property type="term" value="P:DNA-templated DNA replication"/>
    <property type="evidence" value="ECO:0007669"/>
    <property type="project" value="UniProtKB-UniRule"/>
</dbReference>
<dbReference type="FunFam" id="2.120.10.90:FF:000005">
    <property type="entry name" value="DNA topoisomerase 4 subunit A"/>
    <property type="match status" value="1"/>
</dbReference>
<keyword evidence="11" id="KW-0175">Coiled coil</keyword>
<name>D3EYQ9_CONWI</name>
<evidence type="ECO:0000256" key="3">
    <source>
        <dbReference type="ARBA" id="ARBA00022741"/>
    </source>
</evidence>
<dbReference type="Gene3D" id="2.120.10.90">
    <property type="entry name" value="DNA gyrase/topoisomerase IV, subunit A, C-terminal"/>
    <property type="match status" value="1"/>
</dbReference>
<comment type="miscellaneous">
    <text evidence="9">Few gyrases are as efficient as E.coli at forming negative supercoils. Not all organisms have 2 type II topoisomerases; in organisms with a single type II topoisomerase this enzyme also has to decatenate newly replicated chromosomes.</text>
</comment>
<reference evidence="14 15" key="1">
    <citation type="journal article" date="2010" name="Stand. Genomic Sci.">
        <title>Complete genome sequence of Conexibacter woesei type strain (ID131577).</title>
        <authorList>
            <person name="Pukall R."/>
            <person name="Lapidus A."/>
            <person name="Glavina Del Rio T."/>
            <person name="Copeland A."/>
            <person name="Tice H."/>
            <person name="Cheng J.-F."/>
            <person name="Lucas S."/>
            <person name="Chen F."/>
            <person name="Nolan M."/>
            <person name="Bruce D."/>
            <person name="Goodwin L."/>
            <person name="Pitluck S."/>
            <person name="Mavromatis K."/>
            <person name="Ivanova N."/>
            <person name="Ovchinnikova G."/>
            <person name="Pati A."/>
            <person name="Chen A."/>
            <person name="Palaniappan K."/>
            <person name="Land M."/>
            <person name="Hauser L."/>
            <person name="Chang Y.-J."/>
            <person name="Jeffries C.D."/>
            <person name="Chain P."/>
            <person name="Meincke L."/>
            <person name="Sims D."/>
            <person name="Brettin T."/>
            <person name="Detter J.C."/>
            <person name="Rohde M."/>
            <person name="Goeker M."/>
            <person name="Bristow J."/>
            <person name="Eisen J.A."/>
            <person name="Markowitz V."/>
            <person name="Kyrpides N.C."/>
            <person name="Klenk H.-P."/>
            <person name="Hugenholtz P."/>
        </authorList>
    </citation>
    <scope>NUCLEOTIDE SEQUENCE [LARGE SCALE GENOMIC DNA]</scope>
    <source>
        <strain evidence="15">DSM 14684 / CIP 108061 / JCM 11494 / NBRC 100937 / ID131577</strain>
    </source>
</reference>
<dbReference type="GO" id="GO:0005694">
    <property type="term" value="C:chromosome"/>
    <property type="evidence" value="ECO:0007669"/>
    <property type="project" value="InterPro"/>
</dbReference>
<dbReference type="InterPro" id="IPR013760">
    <property type="entry name" value="Topo_IIA-like_dom_sf"/>
</dbReference>
<dbReference type="NCBIfam" id="TIGR01063">
    <property type="entry name" value="gyrA"/>
    <property type="match status" value="1"/>
</dbReference>
<dbReference type="NCBIfam" id="NF004044">
    <property type="entry name" value="PRK05561.1"/>
    <property type="match status" value="1"/>
</dbReference>
<dbReference type="SUPFAM" id="SSF56719">
    <property type="entry name" value="Type II DNA topoisomerase"/>
    <property type="match status" value="1"/>
</dbReference>
<dbReference type="Gene3D" id="3.90.199.10">
    <property type="entry name" value="Topoisomerase II, domain 5"/>
    <property type="match status" value="1"/>
</dbReference>
<feature type="short sequence motif" description="GyrA-box" evidence="9">
    <location>
        <begin position="532"/>
        <end position="538"/>
    </location>
</feature>
<dbReference type="FunFam" id="3.90.199.10:FF:000001">
    <property type="entry name" value="DNA gyrase subunit A"/>
    <property type="match status" value="1"/>
</dbReference>
<proteinExistence type="inferred from homology"/>
<keyword evidence="7 9" id="KW-0413">Isomerase</keyword>
<comment type="similarity">
    <text evidence="2 9">Belongs to the type II topoisomerase GyrA/ParC subunit family.</text>
</comment>
<gene>
    <name evidence="9" type="primary">gyrA</name>
    <name evidence="14" type="ordered locus">Cwoe_0006</name>
</gene>
<evidence type="ECO:0000256" key="8">
    <source>
        <dbReference type="ARBA" id="ARBA00063644"/>
    </source>
</evidence>
<dbReference type="CDD" id="cd00187">
    <property type="entry name" value="TOP4c"/>
    <property type="match status" value="1"/>
</dbReference>
<dbReference type="GO" id="GO:0006265">
    <property type="term" value="P:DNA topological change"/>
    <property type="evidence" value="ECO:0007669"/>
    <property type="project" value="UniProtKB-UniRule"/>
</dbReference>
<dbReference type="HAMAP" id="MF_01897">
    <property type="entry name" value="GyrA"/>
    <property type="match status" value="1"/>
</dbReference>
<evidence type="ECO:0000256" key="7">
    <source>
        <dbReference type="ARBA" id="ARBA00023235"/>
    </source>
</evidence>
<dbReference type="InterPro" id="IPR050220">
    <property type="entry name" value="Type_II_DNA_Topoisomerases"/>
</dbReference>
<dbReference type="EMBL" id="CP001854">
    <property type="protein sequence ID" value="ADB48442.1"/>
    <property type="molecule type" value="Genomic_DNA"/>
</dbReference>
<evidence type="ECO:0000256" key="11">
    <source>
        <dbReference type="SAM" id="Coils"/>
    </source>
</evidence>
<dbReference type="InterPro" id="IPR013757">
    <property type="entry name" value="Topo_IIA_A_a_sf"/>
</dbReference>
<comment type="function">
    <text evidence="9">A type II topoisomerase that negatively supercoils closed circular double-stranded (ds) DNA in an ATP-dependent manner to modulate DNA topology and maintain chromosomes in an underwound state. Negative supercoiling favors strand separation, and DNA replication, transcription, recombination and repair, all of which involve strand separation. Also able to catalyze the interconversion of other topological isomers of dsDNA rings, including catenanes and knotted rings. Type II topoisomerases break and join 2 DNA strands simultaneously in an ATP-dependent manner.</text>
</comment>
<evidence type="ECO:0000256" key="4">
    <source>
        <dbReference type="ARBA" id="ARBA00022840"/>
    </source>
</evidence>
<dbReference type="KEGG" id="cwo:Cwoe_0006"/>
<dbReference type="PANTHER" id="PTHR43493">
    <property type="entry name" value="DNA GYRASE/TOPOISOMERASE SUBUNIT A"/>
    <property type="match status" value="1"/>
</dbReference>
<comment type="subunit">
    <text evidence="9">Heterotetramer, composed of two GyrA and two GyrB chains. In the heterotetramer, GyrA contains the active site tyrosine that forms a transient covalent intermediate with DNA, while GyrB binds cofactors and catalyzes ATP hydrolysis.</text>
</comment>
<feature type="active site" description="O-(5'-phospho-DNA)-tyrosine intermediate" evidence="9 10">
    <location>
        <position position="126"/>
    </location>
</feature>
<evidence type="ECO:0000256" key="2">
    <source>
        <dbReference type="ARBA" id="ARBA00008263"/>
    </source>
</evidence>
<evidence type="ECO:0000256" key="5">
    <source>
        <dbReference type="ARBA" id="ARBA00023029"/>
    </source>
</evidence>
<feature type="domain" description="Topo IIA-type catalytic" evidence="13">
    <location>
        <begin position="38"/>
        <end position="505"/>
    </location>
</feature>
<dbReference type="SUPFAM" id="SSF101904">
    <property type="entry name" value="GyrA/ParC C-terminal domain-like"/>
    <property type="match status" value="1"/>
</dbReference>
<comment type="subunit">
    <text evidence="8">Heterotetramer composed of ParC and ParE.</text>
</comment>
<keyword evidence="15" id="KW-1185">Reference proteome</keyword>
<evidence type="ECO:0000313" key="15">
    <source>
        <dbReference type="Proteomes" id="UP000008229"/>
    </source>
</evidence>
<dbReference type="GO" id="GO:0005737">
    <property type="term" value="C:cytoplasm"/>
    <property type="evidence" value="ECO:0007669"/>
    <property type="project" value="UniProtKB-SubCell"/>
</dbReference>
<protein>
    <recommendedName>
        <fullName evidence="9">DNA gyrase subunit A</fullName>
        <ecNumber evidence="9">5.6.2.2</ecNumber>
    </recommendedName>
</protein>
<dbReference type="GO" id="GO:0009330">
    <property type="term" value="C:DNA topoisomerase type II (double strand cut, ATP-hydrolyzing) complex"/>
    <property type="evidence" value="ECO:0007669"/>
    <property type="project" value="TreeGrafter"/>
</dbReference>
<keyword evidence="5 9" id="KW-0799">Topoisomerase</keyword>
<evidence type="ECO:0000256" key="12">
    <source>
        <dbReference type="SAM" id="MobiDB-lite"/>
    </source>
</evidence>
<dbReference type="RefSeq" id="WP_012931495.1">
    <property type="nucleotide sequence ID" value="NC_013739.1"/>
</dbReference>
<evidence type="ECO:0000256" key="10">
    <source>
        <dbReference type="PROSITE-ProRule" id="PRU01384"/>
    </source>
</evidence>
<comment type="catalytic activity">
    <reaction evidence="1 9 10">
        <text>ATP-dependent breakage, passage and rejoining of double-stranded DNA.</text>
        <dbReference type="EC" id="5.6.2.2"/>
    </reaction>
</comment>
<dbReference type="PROSITE" id="PS52040">
    <property type="entry name" value="TOPO_IIA"/>
    <property type="match status" value="1"/>
</dbReference>
<keyword evidence="3 9" id="KW-0547">Nucleotide-binding</keyword>
<feature type="coiled-coil region" evidence="11">
    <location>
        <begin position="443"/>
        <end position="477"/>
    </location>
</feature>
<dbReference type="Gene3D" id="3.30.1360.40">
    <property type="match status" value="1"/>
</dbReference>
<dbReference type="NCBIfam" id="NF004043">
    <property type="entry name" value="PRK05560.1"/>
    <property type="match status" value="1"/>
</dbReference>
<dbReference type="InterPro" id="IPR013758">
    <property type="entry name" value="Topo_IIA_A/C_ab"/>
</dbReference>
<dbReference type="Gene3D" id="1.10.268.10">
    <property type="entry name" value="Topoisomerase, domain 3"/>
    <property type="match status" value="1"/>
</dbReference>
<dbReference type="FunFam" id="1.10.268.10:FF:000001">
    <property type="entry name" value="DNA gyrase subunit A"/>
    <property type="match status" value="1"/>
</dbReference>
<dbReference type="GO" id="GO:0034335">
    <property type="term" value="F:DNA negative supercoiling activity"/>
    <property type="evidence" value="ECO:0007669"/>
    <property type="project" value="UniProtKB-ARBA"/>
</dbReference>
<keyword evidence="4 9" id="KW-0067">ATP-binding</keyword>
<dbReference type="PANTHER" id="PTHR43493:SF5">
    <property type="entry name" value="DNA GYRASE SUBUNIT A, CHLOROPLASTIC_MITOCHONDRIAL"/>
    <property type="match status" value="1"/>
</dbReference>
<dbReference type="InterPro" id="IPR002205">
    <property type="entry name" value="Topo_IIA_dom_A"/>
</dbReference>
<feature type="compositionally biased region" description="Low complexity" evidence="12">
    <location>
        <begin position="839"/>
        <end position="861"/>
    </location>
</feature>
<dbReference type="EC" id="5.6.2.2" evidence="9"/>
<dbReference type="InterPro" id="IPR005743">
    <property type="entry name" value="GyrA"/>
</dbReference>
<organism evidence="14 15">
    <name type="scientific">Conexibacter woesei (strain DSM 14684 / CCUG 47730 / CIP 108061 / JCM 11494 / NBRC 100937 / ID131577)</name>
    <dbReference type="NCBI Taxonomy" id="469383"/>
    <lineage>
        <taxon>Bacteria</taxon>
        <taxon>Bacillati</taxon>
        <taxon>Actinomycetota</taxon>
        <taxon>Thermoleophilia</taxon>
        <taxon>Solirubrobacterales</taxon>
        <taxon>Conexibacteraceae</taxon>
        <taxon>Conexibacter</taxon>
    </lineage>
</organism>
<sequence length="883" mass="97346">MSATDQLSGGNIEPRALEEEMRSAYLDYAMSVIVGRALPDVRDGLKPVHRRVLFAMNEMGVQPNRPRAKSSRIVGEVMGKYHPHGDASIYDTLVRMAQDFSMRHLLVDGQGNFGSVDDDPAAAMRYTEARLARIATEMLRDIDADTVDFGPNYDGKNQEPLVLPARFPNLLVNGSSGIAVGMATNIPPHNLRETIAATIAYIENPEIDVDGLMQHIRGPDFPTGGIILGVGGIRDAYATGRGRVRVQARAHIEPLSQGKEAIVVTELPYQVKKGGDGGLIQKIADLVHEKKIPEITDLRDESDRHGMRFVIELKRDVLPKVVLNKLYKHTPMQTTFGVNMVALVDNVPKTLSLREVIGRYVDHQREVIVRRTKYELRRAEDRAHILEGLLIAQANIDEVIAIIRRSSDREQARINLVNRFELSERQAEAILQMTLGRLTALEVDKLRQEHADLMERIRELREILGDEDRQMAIIKEELQEISDAYGNERRTAISYAEGEIDIEDLIADQQMVITITKTGYIKSLPLATYRQQRRGGVGVTGMDMKDGDYIEHLFVTSTHDFLLFFTNRGKVYRSKVYELPEASRTAKGRALVNILPLREGERVQSVLSTRDFSEAPYLLFATRKGTVKKTELQAYNTPIKADGIIAIKIRDDDELVAVRRVDEGDEVIIVSRAGLTVRFSEQDARSMGRDTSGVRGMDVGDSGEVIAMDIARDDQDLLVITENGFGKRTRIDEYRKTARGAKGVRTIRLTEARGGLAGALVVREHQELVFISQNGMVQRTGVRGINRYGRASQGVKVMNVREDDSVRAIALVVESDTAEADEALELELGADGVEGGGVVAVDADGAGADGGAPASDASDAPQGDDGDEPPADGDSSSEGDAEV</sequence>
<evidence type="ECO:0000256" key="1">
    <source>
        <dbReference type="ARBA" id="ARBA00000185"/>
    </source>
</evidence>